<dbReference type="GO" id="GO:0005886">
    <property type="term" value="C:plasma membrane"/>
    <property type="evidence" value="ECO:0007669"/>
    <property type="project" value="InterPro"/>
</dbReference>
<keyword evidence="2" id="KW-1185">Reference proteome</keyword>
<dbReference type="Gene3D" id="2.60.450.10">
    <property type="entry name" value="Lipopolysaccharide (LPS) transport protein A like domain"/>
    <property type="match status" value="1"/>
</dbReference>
<dbReference type="Proteomes" id="UP000002216">
    <property type="component" value="Chromosome"/>
</dbReference>
<dbReference type="HOGENOM" id="CLU_1487264_0_0_7"/>
<name>C7LT56_DESBD</name>
<reference evidence="1 2" key="1">
    <citation type="journal article" date="2009" name="Stand. Genomic Sci.">
        <title>Complete genome sequence of Desulfomicrobium baculatum type strain (X).</title>
        <authorList>
            <person name="Copeland A."/>
            <person name="Spring S."/>
            <person name="Goker M."/>
            <person name="Schneider S."/>
            <person name="Lapidus A."/>
            <person name="Del Rio T.G."/>
            <person name="Tice H."/>
            <person name="Cheng J.F."/>
            <person name="Chen F."/>
            <person name="Nolan M."/>
            <person name="Bruce D."/>
            <person name="Goodwin L."/>
            <person name="Pitluck S."/>
            <person name="Ivanova N."/>
            <person name="Mavrommatis K."/>
            <person name="Ovchinnikova G."/>
            <person name="Pati A."/>
            <person name="Chen A."/>
            <person name="Palaniappan K."/>
            <person name="Land M."/>
            <person name="Hauser L."/>
            <person name="Chang Y.J."/>
            <person name="Jeffries C.C."/>
            <person name="Meincke L."/>
            <person name="Sims D."/>
            <person name="Brettin T."/>
            <person name="Detter J.C."/>
            <person name="Han C."/>
            <person name="Chain P."/>
            <person name="Bristow J."/>
            <person name="Eisen J.A."/>
            <person name="Markowitz V."/>
            <person name="Hugenholtz P."/>
            <person name="Kyrpides N.C."/>
            <person name="Klenk H.P."/>
            <person name="Lucas S."/>
        </authorList>
    </citation>
    <scope>NUCLEOTIDE SEQUENCE [LARGE SCALE GENOMIC DNA]</scope>
    <source>
        <strain evidence="2">DSM 4028 / VKM B-1378 / X</strain>
    </source>
</reference>
<dbReference type="EMBL" id="CP001629">
    <property type="protein sequence ID" value="ACU88280.1"/>
    <property type="molecule type" value="Genomic_DNA"/>
</dbReference>
<dbReference type="eggNOG" id="COG3117">
    <property type="taxonomic scope" value="Bacteria"/>
</dbReference>
<evidence type="ECO:0000313" key="2">
    <source>
        <dbReference type="Proteomes" id="UP000002216"/>
    </source>
</evidence>
<dbReference type="OrthoDB" id="5471103at2"/>
<gene>
    <name evidence="1" type="ordered locus">Dbac_0153</name>
</gene>
<evidence type="ECO:0000313" key="1">
    <source>
        <dbReference type="EMBL" id="ACU88280.1"/>
    </source>
</evidence>
<dbReference type="AlphaFoldDB" id="C7LT56"/>
<evidence type="ECO:0008006" key="3">
    <source>
        <dbReference type="Google" id="ProtNLM"/>
    </source>
</evidence>
<dbReference type="InterPro" id="IPR026265">
    <property type="entry name" value="LptC"/>
</dbReference>
<accession>C7LT56</accession>
<organism evidence="1 2">
    <name type="scientific">Desulfomicrobium baculatum (strain DSM 4028 / VKM B-1378 / X)</name>
    <name type="common">Desulfovibrio baculatus</name>
    <dbReference type="NCBI Taxonomy" id="525897"/>
    <lineage>
        <taxon>Bacteria</taxon>
        <taxon>Pseudomonadati</taxon>
        <taxon>Thermodesulfobacteriota</taxon>
        <taxon>Desulfovibrionia</taxon>
        <taxon>Desulfovibrionales</taxon>
        <taxon>Desulfomicrobiaceae</taxon>
        <taxon>Desulfomicrobium</taxon>
    </lineage>
</organism>
<dbReference type="InterPro" id="IPR010664">
    <property type="entry name" value="LipoPS_assembly_LptC-rel"/>
</dbReference>
<proteinExistence type="predicted"/>
<dbReference type="Pfam" id="PF06835">
    <property type="entry name" value="LptC"/>
    <property type="match status" value="1"/>
</dbReference>
<dbReference type="KEGG" id="dba:Dbac_0153"/>
<protein>
    <recommendedName>
        <fullName evidence="3">LPS export ABC transporter periplasmic protein LptC</fullName>
    </recommendedName>
</protein>
<dbReference type="NCBIfam" id="TIGR04409">
    <property type="entry name" value="LptC_YrbK"/>
    <property type="match status" value="1"/>
</dbReference>
<sequence>MKRVVIGLLALAVLAGIAMLGKRLLWPERLENLSIENLDVDLSLKGVNLSQGKDGKKLWNLNATGADYAENGDELTLTDPIIVYWGEEGGAPIEVRAPEGQVWQKEDRARMWGGVHGTQGQYVMRSETLDYTGQNSTLLLGGTVELTGESMRGRSDTLTYFLDTGDFLAQGNVQVIMN</sequence>
<dbReference type="RefSeq" id="WP_012805365.1">
    <property type="nucleotide sequence ID" value="NC_013173.1"/>
</dbReference>
<dbReference type="STRING" id="525897.Dbac_0153"/>
<dbReference type="GO" id="GO:0015221">
    <property type="term" value="F:lipopolysaccharide transmembrane transporter activity"/>
    <property type="evidence" value="ECO:0007669"/>
    <property type="project" value="InterPro"/>
</dbReference>